<sequence length="132" mass="13855">MCNMRAVAIKMLTDLGTPATTVSAQQTLLTGTGNLPNACPASMKPKKIPANFRSAVCNATADTNKITSTTNKRTNTITTAIDTTKIVNSTVVVNTITSTIITIAITKNNFTKITNSTSKTPPSTSTTNTICD</sequence>
<accession>A0AAV4CXT0</accession>
<gene>
    <name evidence="1" type="ORF">PoB_006323200</name>
</gene>
<evidence type="ECO:0000313" key="2">
    <source>
        <dbReference type="Proteomes" id="UP000735302"/>
    </source>
</evidence>
<dbReference type="AlphaFoldDB" id="A0AAV4CXT0"/>
<dbReference type="Proteomes" id="UP000735302">
    <property type="component" value="Unassembled WGS sequence"/>
</dbReference>
<comment type="caution">
    <text evidence="1">The sequence shown here is derived from an EMBL/GenBank/DDBJ whole genome shotgun (WGS) entry which is preliminary data.</text>
</comment>
<proteinExistence type="predicted"/>
<evidence type="ECO:0000313" key="1">
    <source>
        <dbReference type="EMBL" id="GFO36727.1"/>
    </source>
</evidence>
<protein>
    <submittedName>
        <fullName evidence="1">Uncharacterized protein</fullName>
    </submittedName>
</protein>
<reference evidence="1 2" key="1">
    <citation type="journal article" date="2021" name="Elife">
        <title>Chloroplast acquisition without the gene transfer in kleptoplastic sea slugs, Plakobranchus ocellatus.</title>
        <authorList>
            <person name="Maeda T."/>
            <person name="Takahashi S."/>
            <person name="Yoshida T."/>
            <person name="Shimamura S."/>
            <person name="Takaki Y."/>
            <person name="Nagai Y."/>
            <person name="Toyoda A."/>
            <person name="Suzuki Y."/>
            <person name="Arimoto A."/>
            <person name="Ishii H."/>
            <person name="Satoh N."/>
            <person name="Nishiyama T."/>
            <person name="Hasebe M."/>
            <person name="Maruyama T."/>
            <person name="Minagawa J."/>
            <person name="Obokata J."/>
            <person name="Shigenobu S."/>
        </authorList>
    </citation>
    <scope>NUCLEOTIDE SEQUENCE [LARGE SCALE GENOMIC DNA]</scope>
</reference>
<dbReference type="EMBL" id="BLXT01007134">
    <property type="protein sequence ID" value="GFO36727.1"/>
    <property type="molecule type" value="Genomic_DNA"/>
</dbReference>
<name>A0AAV4CXT0_9GAST</name>
<organism evidence="1 2">
    <name type="scientific">Plakobranchus ocellatus</name>
    <dbReference type="NCBI Taxonomy" id="259542"/>
    <lineage>
        <taxon>Eukaryota</taxon>
        <taxon>Metazoa</taxon>
        <taxon>Spiralia</taxon>
        <taxon>Lophotrochozoa</taxon>
        <taxon>Mollusca</taxon>
        <taxon>Gastropoda</taxon>
        <taxon>Heterobranchia</taxon>
        <taxon>Euthyneura</taxon>
        <taxon>Panpulmonata</taxon>
        <taxon>Sacoglossa</taxon>
        <taxon>Placobranchoidea</taxon>
        <taxon>Plakobranchidae</taxon>
        <taxon>Plakobranchus</taxon>
    </lineage>
</organism>
<keyword evidence="2" id="KW-1185">Reference proteome</keyword>